<name>A0A4Q9HH67_9SPHI</name>
<dbReference type="PROSITE" id="PS00012">
    <property type="entry name" value="PHOSPHOPANTETHEINE"/>
    <property type="match status" value="1"/>
</dbReference>
<protein>
    <submittedName>
        <fullName evidence="5">Amino acid adenylation domain-containing protein</fullName>
    </submittedName>
</protein>
<dbReference type="Gene3D" id="3.30.559.10">
    <property type="entry name" value="Chloramphenicol acetyltransferase-like domain"/>
    <property type="match status" value="1"/>
</dbReference>
<dbReference type="InterPro" id="IPR025110">
    <property type="entry name" value="AMP-bd_C"/>
</dbReference>
<comment type="caution">
    <text evidence="5">The sequence shown here is derived from an EMBL/GenBank/DDBJ whole genome shotgun (WGS) entry which is preliminary data.</text>
</comment>
<dbReference type="InterPro" id="IPR006162">
    <property type="entry name" value="Ppantetheine_attach_site"/>
</dbReference>
<dbReference type="InterPro" id="IPR020845">
    <property type="entry name" value="AMP-binding_CS"/>
</dbReference>
<dbReference type="EMBL" id="SIXF01000002">
    <property type="protein sequence ID" value="TBO44299.1"/>
    <property type="molecule type" value="Genomic_DNA"/>
</dbReference>
<dbReference type="InterPro" id="IPR045851">
    <property type="entry name" value="AMP-bd_C_sf"/>
</dbReference>
<dbReference type="GO" id="GO:0003824">
    <property type="term" value="F:catalytic activity"/>
    <property type="evidence" value="ECO:0007669"/>
    <property type="project" value="InterPro"/>
</dbReference>
<dbReference type="PANTHER" id="PTHR45527:SF1">
    <property type="entry name" value="FATTY ACID SYNTHASE"/>
    <property type="match status" value="1"/>
</dbReference>
<evidence type="ECO:0000313" key="6">
    <source>
        <dbReference type="Proteomes" id="UP000291819"/>
    </source>
</evidence>
<dbReference type="FunFam" id="3.40.50.980:FF:000001">
    <property type="entry name" value="Non-ribosomal peptide synthetase"/>
    <property type="match status" value="1"/>
</dbReference>
<dbReference type="Gene3D" id="3.40.50.980">
    <property type="match status" value="2"/>
</dbReference>
<dbReference type="InterPro" id="IPR009081">
    <property type="entry name" value="PP-bd_ACP"/>
</dbReference>
<dbReference type="Gene3D" id="2.30.38.10">
    <property type="entry name" value="Luciferase, Domain 3"/>
    <property type="match status" value="1"/>
</dbReference>
<dbReference type="RefSeq" id="WP_131028379.1">
    <property type="nucleotide sequence ID" value="NZ_SIXF01000002.1"/>
</dbReference>
<dbReference type="SUPFAM" id="SSF47336">
    <property type="entry name" value="ACP-like"/>
    <property type="match status" value="1"/>
</dbReference>
<dbReference type="PANTHER" id="PTHR45527">
    <property type="entry name" value="NONRIBOSOMAL PEPTIDE SYNTHETASE"/>
    <property type="match status" value="1"/>
</dbReference>
<dbReference type="InterPro" id="IPR001242">
    <property type="entry name" value="Condensation_dom"/>
</dbReference>
<dbReference type="PROSITE" id="PS00455">
    <property type="entry name" value="AMP_BINDING"/>
    <property type="match status" value="1"/>
</dbReference>
<dbReference type="Pfam" id="PF00550">
    <property type="entry name" value="PP-binding"/>
    <property type="match status" value="1"/>
</dbReference>
<dbReference type="PROSITE" id="PS50075">
    <property type="entry name" value="CARRIER"/>
    <property type="match status" value="1"/>
</dbReference>
<dbReference type="NCBIfam" id="TIGR01733">
    <property type="entry name" value="AA-adenyl-dom"/>
    <property type="match status" value="1"/>
</dbReference>
<keyword evidence="6" id="KW-1185">Reference proteome</keyword>
<dbReference type="SUPFAM" id="SSF52777">
    <property type="entry name" value="CoA-dependent acyltransferases"/>
    <property type="match status" value="2"/>
</dbReference>
<dbReference type="InterPro" id="IPR023213">
    <property type="entry name" value="CAT-like_dom_sf"/>
</dbReference>
<evidence type="ECO:0000313" key="5">
    <source>
        <dbReference type="EMBL" id="TBO44299.1"/>
    </source>
</evidence>
<gene>
    <name evidence="5" type="ORF">EYS08_03020</name>
</gene>
<evidence type="ECO:0000256" key="2">
    <source>
        <dbReference type="ARBA" id="ARBA00022450"/>
    </source>
</evidence>
<dbReference type="Proteomes" id="UP000291819">
    <property type="component" value="Unassembled WGS sequence"/>
</dbReference>
<dbReference type="GO" id="GO:0043041">
    <property type="term" value="P:amino acid activation for nonribosomal peptide biosynthetic process"/>
    <property type="evidence" value="ECO:0007669"/>
    <property type="project" value="TreeGrafter"/>
</dbReference>
<dbReference type="InterPro" id="IPR000873">
    <property type="entry name" value="AMP-dep_synth/lig_dom"/>
</dbReference>
<comment type="cofactor">
    <cofactor evidence="1">
        <name>pantetheine 4'-phosphate</name>
        <dbReference type="ChEBI" id="CHEBI:47942"/>
    </cofactor>
</comment>
<proteinExistence type="predicted"/>
<dbReference type="Pfam" id="PF00668">
    <property type="entry name" value="Condensation"/>
    <property type="match status" value="1"/>
</dbReference>
<dbReference type="InterPro" id="IPR036736">
    <property type="entry name" value="ACP-like_sf"/>
</dbReference>
<dbReference type="GO" id="GO:0005829">
    <property type="term" value="C:cytosol"/>
    <property type="evidence" value="ECO:0007669"/>
    <property type="project" value="TreeGrafter"/>
</dbReference>
<keyword evidence="3" id="KW-0597">Phosphoprotein</keyword>
<dbReference type="CDD" id="cd05930">
    <property type="entry name" value="A_NRPS"/>
    <property type="match status" value="1"/>
</dbReference>
<evidence type="ECO:0000256" key="1">
    <source>
        <dbReference type="ARBA" id="ARBA00001957"/>
    </source>
</evidence>
<dbReference type="AlphaFoldDB" id="A0A4Q9HH67"/>
<dbReference type="OrthoDB" id="4317020at2"/>
<dbReference type="Pfam" id="PF13193">
    <property type="entry name" value="AMP-binding_C"/>
    <property type="match status" value="1"/>
</dbReference>
<dbReference type="Pfam" id="PF00501">
    <property type="entry name" value="AMP-binding"/>
    <property type="match status" value="1"/>
</dbReference>
<dbReference type="GO" id="GO:0044550">
    <property type="term" value="P:secondary metabolite biosynthetic process"/>
    <property type="evidence" value="ECO:0007669"/>
    <property type="project" value="TreeGrafter"/>
</dbReference>
<dbReference type="InterPro" id="IPR010071">
    <property type="entry name" value="AA_adenyl_dom"/>
</dbReference>
<accession>A0A4Q9HH67</accession>
<dbReference type="SUPFAM" id="SSF56801">
    <property type="entry name" value="Acetyl-CoA synthetase-like"/>
    <property type="match status" value="1"/>
</dbReference>
<evidence type="ECO:0000256" key="3">
    <source>
        <dbReference type="ARBA" id="ARBA00022553"/>
    </source>
</evidence>
<dbReference type="Gene3D" id="1.10.1200.10">
    <property type="entry name" value="ACP-like"/>
    <property type="match status" value="1"/>
</dbReference>
<evidence type="ECO:0000259" key="4">
    <source>
        <dbReference type="PROSITE" id="PS50075"/>
    </source>
</evidence>
<feature type="domain" description="Carrier" evidence="4">
    <location>
        <begin position="945"/>
        <end position="1022"/>
    </location>
</feature>
<dbReference type="GO" id="GO:0031177">
    <property type="term" value="F:phosphopantetheine binding"/>
    <property type="evidence" value="ECO:0007669"/>
    <property type="project" value="TreeGrafter"/>
</dbReference>
<organism evidence="5 6">
    <name type="scientific">Pedobacter kyonggii</name>
    <dbReference type="NCBI Taxonomy" id="1926871"/>
    <lineage>
        <taxon>Bacteria</taxon>
        <taxon>Pseudomonadati</taxon>
        <taxon>Bacteroidota</taxon>
        <taxon>Sphingobacteriia</taxon>
        <taxon>Sphingobacteriales</taxon>
        <taxon>Sphingobacteriaceae</taxon>
        <taxon>Pedobacter</taxon>
    </lineage>
</organism>
<dbReference type="FunFam" id="2.30.38.10:FF:000001">
    <property type="entry name" value="Non-ribosomal peptide synthetase PvdI"/>
    <property type="match status" value="1"/>
</dbReference>
<reference evidence="5 6" key="1">
    <citation type="submission" date="2019-02" db="EMBL/GenBank/DDBJ databases">
        <title>Pedobacter kyonggii whole genome sequence analysis.</title>
        <authorList>
            <person name="Dahal R.H."/>
        </authorList>
    </citation>
    <scope>NUCLEOTIDE SEQUENCE [LARGE SCALE GENOMIC DNA]</scope>
    <source>
        <strain evidence="5 6">K-4-11-1</strain>
    </source>
</reference>
<keyword evidence="2" id="KW-0596">Phosphopantetheine</keyword>
<dbReference type="Gene3D" id="3.30.300.30">
    <property type="match status" value="1"/>
</dbReference>
<dbReference type="Gene3D" id="3.30.559.30">
    <property type="entry name" value="Nonribosomal peptide synthetase, condensation domain"/>
    <property type="match status" value="1"/>
</dbReference>
<sequence>MNAYPLTSSQLPIWLLSQNERLSLVYNNIVAYDMFGEVDYDRFSVSINVLLKRQEALRTAFIKNREGGIEQYILPYFFYKPELISYEEKEGTNLSDWINTLNDTAINLETDNLFRFILIKVEAKRFIFVAIVHHIISDGWSFNLIAKEIFQHYNGLEQSDLLLNYSDYLGGVYPVIPSGEDFWLKQFLDKNYEANPIRLDRVRAQDRTYAGNSVNFELTAQQSVELKTWLFKNKLSLFIGLVGIYYLLIHKMSNAGFVVIGAPFDQRANEDQRNLLGMFVNTVAMPIEIDHQLTINQFFKLVKDKVIDFYNHQTYPFNELVSKLKVERKVNENPLFEIMFALQDKQFEDEVDDLQVKWLLCKKKVAHFELFLQAFDLGNQLKFEMIYDKSIYDLSTINKITQYYKEIVSTVLENPNSKIAEIKFRIDQSIVKYDQEDVLINGQITLAELLEKSYAANLTRIAIRTDTKCFSYGELEAKSCQIANLLLSKGVKPNDIVAVICKRSPELIFAAHGIIRAGAAYMPLDPSLPEKWIKNVLKASGAKILMADKHYFESDIDLVLLSEDILNSVVVSPLKLINKIDDLIYVIYTSGSTGDPKGVMIEHKAIINRDLWLHEKYPIQHQDVMILKTPIMFDVSVWEIFWWVKTGSSVYILEDGLEKDPEQIMIKIKGGEVTIIHFVPSFLDLFISYVKKSDQTLFDKLKYIYSSGEALLANTVNDFNDITLGTKVRLINLYGPAETIEVSYYTCPKEKISRVPIGKPIDNFKIYIVDHHMQLLPACIEGELCVSGIGVARGYLNKIELTREKFIDNPFEEGTRLYKTGDLARWLPDGNIEYLGRIDEQVKIRGNRIELGQIENSLLDLAYVKEAAALVKEKNGEKYLVCYFTSELICDIDEIRAYLEESIPEYMIPSFFAQIDEMPRTNSGKISKKILGKKELTVSSESYYEPTNEVERQLTIIWATLLNIESGHISMSDNFFRLGGNSILLVKMRSMVEKKFDVDIAHVFLYSNSSVKKIAEKIEQLINDGRNVNDNIGITI</sequence>